<comment type="similarity">
    <text evidence="3 4">Belongs to the bacterial glucokinase family.</text>
</comment>
<name>A0A4R2PU05_RHOSA</name>
<sequence length="331" mass="34707">MTAPALIADIGGTHARFALAQAQDAGTARCHRVATFRCADFPGIAAAVRAYYDHAGVTERPRAAVLAAAGPVHDGVIDLTNHVWRDSLDHIAAVLDMDRVIAINDFEAVAHAAAVLPDAAFVDLGQVSPPAQASRKRVFAVTGPGTGLGVAILVTGLGEPVVVATEGGHTSFAPQTERQREIARFLAHDYARLSVERLLSGPGLVNIHRALSALHDQDAPDLRPDDVTRLAFEGDDLCRAALDEFYAILGCFAGDLALMTGARAGVVLAGGILPPLARDLAASGFRRAFEDKGRFSAYTRAVPTRLIVDPQPGLAGVAAVAQRYLAAHDPA</sequence>
<dbReference type="PANTHER" id="PTHR47690:SF1">
    <property type="entry name" value="GLUCOKINASE"/>
    <property type="match status" value="1"/>
</dbReference>
<dbReference type="EC" id="2.7.1.2" evidence="3"/>
<dbReference type="EMBL" id="SLXO01000002">
    <property type="protein sequence ID" value="TCP37641.1"/>
    <property type="molecule type" value="Genomic_DNA"/>
</dbReference>
<dbReference type="GO" id="GO:0005524">
    <property type="term" value="F:ATP binding"/>
    <property type="evidence" value="ECO:0007669"/>
    <property type="project" value="UniProtKB-UniRule"/>
</dbReference>
<gene>
    <name evidence="3" type="primary">glk</name>
    <name evidence="5" type="ORF">EV659_10246</name>
</gene>
<evidence type="ECO:0000256" key="2">
    <source>
        <dbReference type="ARBA" id="ARBA00022777"/>
    </source>
</evidence>
<evidence type="ECO:0000256" key="4">
    <source>
        <dbReference type="RuleBase" id="RU004046"/>
    </source>
</evidence>
<dbReference type="RefSeq" id="WP_132707226.1">
    <property type="nucleotide sequence ID" value="NZ_JACIGF010000002.1"/>
</dbReference>
<dbReference type="GO" id="GO:0006096">
    <property type="term" value="P:glycolytic process"/>
    <property type="evidence" value="ECO:0007669"/>
    <property type="project" value="UniProtKB-UniRule"/>
</dbReference>
<organism evidence="5 6">
    <name type="scientific">Rhodothalassium salexigens DSM 2132</name>
    <dbReference type="NCBI Taxonomy" id="1188247"/>
    <lineage>
        <taxon>Bacteria</taxon>
        <taxon>Pseudomonadati</taxon>
        <taxon>Pseudomonadota</taxon>
        <taxon>Alphaproteobacteria</taxon>
        <taxon>Rhodothalassiales</taxon>
        <taxon>Rhodothalassiaceae</taxon>
        <taxon>Rhodothalassium</taxon>
    </lineage>
</organism>
<keyword evidence="1 3" id="KW-0808">Transferase</keyword>
<dbReference type="OrthoDB" id="9800595at2"/>
<evidence type="ECO:0000256" key="1">
    <source>
        <dbReference type="ARBA" id="ARBA00022679"/>
    </source>
</evidence>
<keyword evidence="6" id="KW-1185">Reference proteome</keyword>
<dbReference type="GO" id="GO:0004340">
    <property type="term" value="F:glucokinase activity"/>
    <property type="evidence" value="ECO:0007669"/>
    <property type="project" value="UniProtKB-UniRule"/>
</dbReference>
<dbReference type="GO" id="GO:0005536">
    <property type="term" value="F:D-glucose binding"/>
    <property type="evidence" value="ECO:0007669"/>
    <property type="project" value="InterPro"/>
</dbReference>
<accession>A0A4R2PU05</accession>
<dbReference type="CDD" id="cd24008">
    <property type="entry name" value="ASKHA_NBD_GLK"/>
    <property type="match status" value="1"/>
</dbReference>
<reference evidence="5 6" key="1">
    <citation type="submission" date="2019-03" db="EMBL/GenBank/DDBJ databases">
        <title>Genomic Encyclopedia of Type Strains, Phase IV (KMG-IV): sequencing the most valuable type-strain genomes for metagenomic binning, comparative biology and taxonomic classification.</title>
        <authorList>
            <person name="Goeker M."/>
        </authorList>
    </citation>
    <scope>NUCLEOTIDE SEQUENCE [LARGE SCALE GENOMIC DNA]</scope>
    <source>
        <strain evidence="5 6">DSM 2132</strain>
    </source>
</reference>
<dbReference type="Pfam" id="PF02685">
    <property type="entry name" value="Glucokinase"/>
    <property type="match status" value="1"/>
</dbReference>
<dbReference type="FunCoup" id="A0A4R2PU05">
    <property type="interactions" value="188"/>
</dbReference>
<dbReference type="AlphaFoldDB" id="A0A4R2PU05"/>
<keyword evidence="2 3" id="KW-0418">Kinase</keyword>
<dbReference type="Gene3D" id="3.30.420.40">
    <property type="match status" value="1"/>
</dbReference>
<dbReference type="InterPro" id="IPR050201">
    <property type="entry name" value="Bacterial_glucokinase"/>
</dbReference>
<evidence type="ECO:0000313" key="5">
    <source>
        <dbReference type="EMBL" id="TCP37641.1"/>
    </source>
</evidence>
<proteinExistence type="inferred from homology"/>
<evidence type="ECO:0000256" key="3">
    <source>
        <dbReference type="HAMAP-Rule" id="MF_00524"/>
    </source>
</evidence>
<protein>
    <recommendedName>
        <fullName evidence="3">Glucokinase</fullName>
        <ecNumber evidence="3">2.7.1.2</ecNumber>
    </recommendedName>
    <alternativeName>
        <fullName evidence="3">Glucose kinase</fullName>
    </alternativeName>
</protein>
<comment type="subcellular location">
    <subcellularLocation>
        <location evidence="3">Cytoplasm</location>
    </subcellularLocation>
</comment>
<dbReference type="GO" id="GO:0005829">
    <property type="term" value="C:cytosol"/>
    <property type="evidence" value="ECO:0007669"/>
    <property type="project" value="TreeGrafter"/>
</dbReference>
<comment type="caution">
    <text evidence="5">The sequence shown here is derived from an EMBL/GenBank/DDBJ whole genome shotgun (WGS) entry which is preliminary data.</text>
</comment>
<dbReference type="InterPro" id="IPR003836">
    <property type="entry name" value="Glucokinase"/>
</dbReference>
<dbReference type="NCBIfam" id="TIGR00749">
    <property type="entry name" value="glk"/>
    <property type="match status" value="1"/>
</dbReference>
<comment type="catalytic activity">
    <reaction evidence="3">
        <text>D-glucose + ATP = D-glucose 6-phosphate + ADP + H(+)</text>
        <dbReference type="Rhea" id="RHEA:17825"/>
        <dbReference type="ChEBI" id="CHEBI:4167"/>
        <dbReference type="ChEBI" id="CHEBI:15378"/>
        <dbReference type="ChEBI" id="CHEBI:30616"/>
        <dbReference type="ChEBI" id="CHEBI:61548"/>
        <dbReference type="ChEBI" id="CHEBI:456216"/>
        <dbReference type="EC" id="2.7.1.2"/>
    </reaction>
</comment>
<dbReference type="Gene3D" id="3.40.367.20">
    <property type="match status" value="1"/>
</dbReference>
<dbReference type="InterPro" id="IPR043129">
    <property type="entry name" value="ATPase_NBD"/>
</dbReference>
<dbReference type="PANTHER" id="PTHR47690">
    <property type="entry name" value="GLUCOKINASE"/>
    <property type="match status" value="1"/>
</dbReference>
<keyword evidence="3" id="KW-0324">Glycolysis</keyword>
<dbReference type="HAMAP" id="MF_00524">
    <property type="entry name" value="Glucokinase"/>
    <property type="match status" value="1"/>
</dbReference>
<keyword evidence="3" id="KW-0963">Cytoplasm</keyword>
<feature type="binding site" evidence="3">
    <location>
        <begin position="8"/>
        <end position="13"/>
    </location>
    <ligand>
        <name>ATP</name>
        <dbReference type="ChEBI" id="CHEBI:30616"/>
    </ligand>
</feature>
<evidence type="ECO:0000313" key="6">
    <source>
        <dbReference type="Proteomes" id="UP000295399"/>
    </source>
</evidence>
<keyword evidence="3" id="KW-0547">Nucleotide-binding</keyword>
<keyword evidence="3" id="KW-0067">ATP-binding</keyword>
<dbReference type="SUPFAM" id="SSF53067">
    <property type="entry name" value="Actin-like ATPase domain"/>
    <property type="match status" value="1"/>
</dbReference>
<dbReference type="Proteomes" id="UP000295399">
    <property type="component" value="Unassembled WGS sequence"/>
</dbReference>
<dbReference type="InParanoid" id="A0A4R2PU05"/>